<name>A0A158REK0_HYDTA</name>
<dbReference type="GO" id="GO:0005524">
    <property type="term" value="F:ATP binding"/>
    <property type="evidence" value="ECO:0007669"/>
    <property type="project" value="InterPro"/>
</dbReference>
<dbReference type="WBParaSite" id="TTAC_0000744201-mRNA-1">
    <property type="protein sequence ID" value="TTAC_0000744201-mRNA-1"/>
    <property type="gene ID" value="TTAC_0000744201"/>
</dbReference>
<dbReference type="PROSITE" id="PS50011">
    <property type="entry name" value="PROTEIN_KINASE_DOM"/>
    <property type="match status" value="1"/>
</dbReference>
<evidence type="ECO:0000313" key="4">
    <source>
        <dbReference type="WBParaSite" id="TTAC_0000744201-mRNA-1"/>
    </source>
</evidence>
<organism evidence="4">
    <name type="scientific">Hydatigena taeniaeformis</name>
    <name type="common">Feline tapeworm</name>
    <name type="synonym">Taenia taeniaeformis</name>
    <dbReference type="NCBI Taxonomy" id="6205"/>
    <lineage>
        <taxon>Eukaryota</taxon>
        <taxon>Metazoa</taxon>
        <taxon>Spiralia</taxon>
        <taxon>Lophotrochozoa</taxon>
        <taxon>Platyhelminthes</taxon>
        <taxon>Cestoda</taxon>
        <taxon>Eucestoda</taxon>
        <taxon>Cyclophyllidea</taxon>
        <taxon>Taeniidae</taxon>
        <taxon>Hydatigera</taxon>
    </lineage>
</organism>
<dbReference type="InterPro" id="IPR039339">
    <property type="entry name" value="Tex14"/>
</dbReference>
<reference evidence="4" key="1">
    <citation type="submission" date="2016-04" db="UniProtKB">
        <authorList>
            <consortium name="WormBaseParasite"/>
        </authorList>
    </citation>
    <scope>IDENTIFICATION</scope>
</reference>
<dbReference type="GO" id="GO:0008608">
    <property type="term" value="P:attachment of spindle microtubules to kinetochore"/>
    <property type="evidence" value="ECO:0007669"/>
    <property type="project" value="InterPro"/>
</dbReference>
<evidence type="ECO:0000313" key="2">
    <source>
        <dbReference type="EMBL" id="VDM31803.1"/>
    </source>
</evidence>
<evidence type="ECO:0000313" key="3">
    <source>
        <dbReference type="Proteomes" id="UP000274429"/>
    </source>
</evidence>
<keyword evidence="3" id="KW-1185">Reference proteome</keyword>
<dbReference type="OrthoDB" id="6288261at2759"/>
<dbReference type="SUPFAM" id="SSF56112">
    <property type="entry name" value="Protein kinase-like (PK-like)"/>
    <property type="match status" value="1"/>
</dbReference>
<dbReference type="GO" id="GO:0007140">
    <property type="term" value="P:male meiotic nuclear division"/>
    <property type="evidence" value="ECO:0007669"/>
    <property type="project" value="InterPro"/>
</dbReference>
<dbReference type="GO" id="GO:0000776">
    <property type="term" value="C:kinetochore"/>
    <property type="evidence" value="ECO:0007669"/>
    <property type="project" value="TreeGrafter"/>
</dbReference>
<dbReference type="PANTHER" id="PTHR23060:SF3">
    <property type="entry name" value="TESTIS EXPRESSED 14, INTERCELLULAR BRIDGE FORMING FACTOR"/>
    <property type="match status" value="1"/>
</dbReference>
<dbReference type="STRING" id="6205.A0A158REK0"/>
<dbReference type="EMBL" id="UYWX01020372">
    <property type="protein sequence ID" value="VDM31803.1"/>
    <property type="molecule type" value="Genomic_DNA"/>
</dbReference>
<proteinExistence type="predicted"/>
<accession>A0A158REK0</accession>
<dbReference type="GO" id="GO:0007094">
    <property type="term" value="P:mitotic spindle assembly checkpoint signaling"/>
    <property type="evidence" value="ECO:0007669"/>
    <property type="project" value="InterPro"/>
</dbReference>
<protein>
    <submittedName>
        <fullName evidence="4">Protein kinase domain-containing protein</fullName>
    </submittedName>
</protein>
<reference evidence="2 3" key="2">
    <citation type="submission" date="2018-11" db="EMBL/GenBank/DDBJ databases">
        <authorList>
            <consortium name="Pathogen Informatics"/>
        </authorList>
    </citation>
    <scope>NUCLEOTIDE SEQUENCE [LARGE SCALE GENOMIC DNA]</scope>
</reference>
<dbReference type="AlphaFoldDB" id="A0A158REK0"/>
<dbReference type="InterPro" id="IPR000719">
    <property type="entry name" value="Prot_kinase_dom"/>
</dbReference>
<dbReference type="Gene3D" id="1.10.510.10">
    <property type="entry name" value="Transferase(Phosphotransferase) domain 1"/>
    <property type="match status" value="1"/>
</dbReference>
<dbReference type="InterPro" id="IPR001245">
    <property type="entry name" value="Ser-Thr/Tyr_kinase_cat_dom"/>
</dbReference>
<dbReference type="SMART" id="SM00220">
    <property type="entry name" value="S_TKc"/>
    <property type="match status" value="1"/>
</dbReference>
<dbReference type="Proteomes" id="UP000274429">
    <property type="component" value="Unassembled WGS sequence"/>
</dbReference>
<evidence type="ECO:0000259" key="1">
    <source>
        <dbReference type="PROSITE" id="PS50011"/>
    </source>
</evidence>
<dbReference type="Pfam" id="PF07714">
    <property type="entry name" value="PK_Tyr_Ser-Thr"/>
    <property type="match status" value="1"/>
</dbReference>
<feature type="domain" description="Protein kinase" evidence="1">
    <location>
        <begin position="1"/>
        <end position="290"/>
    </location>
</feature>
<dbReference type="PANTHER" id="PTHR23060">
    <property type="entry name" value="TESTIS EXPRESSED GENE 14"/>
    <property type="match status" value="1"/>
</dbReference>
<gene>
    <name evidence="2" type="ORF">TTAC_LOCUS7427</name>
</gene>
<dbReference type="InterPro" id="IPR011009">
    <property type="entry name" value="Kinase-like_dom_sf"/>
</dbReference>
<dbReference type="GO" id="GO:0004672">
    <property type="term" value="F:protein kinase activity"/>
    <property type="evidence" value="ECO:0007669"/>
    <property type="project" value="InterPro"/>
</dbReference>
<sequence length="425" mass="48152">MIWNQTPVSVRSVLNELSGQFSQNLNLFERSLHSAQREILWLSRLRHPNIILLLGVTRPMSDLEVPSLVFERIQMGCLHTMILKEHNRLSLLDRLTVLRQIIEALIYLKNLGIVHTTVSSHSIYLADLYHSKLAHFEHALHWHEWCEEGRRKSSRMRLSEEEIKHLGAWLAPEVVLLNQSPEIELESKAQTMSLNAHHSTIGSGSSGKYCMLTPATDTFGVARVMQELFEPCCAHRFRRSAPATSKEKLVEILEEAGEKNLHFYLRPVIKKALRGEYTARGEVEDLHIAVELAFRDLLDKRNSLQLQGRINAMHWCECDSVYTNTVITSPFKDSKSEEGLFDPAKRGTSKKVTTNFENKSKEKPASQIFTPLSTSFLTLGRETSLPEQYLSSAGIKCAKVCQEAQDVTASNAIGSAERRIDGTCF</sequence>
<dbReference type="GO" id="GO:0045171">
    <property type="term" value="C:intercellular bridge"/>
    <property type="evidence" value="ECO:0007669"/>
    <property type="project" value="TreeGrafter"/>
</dbReference>
<dbReference type="GO" id="GO:0043063">
    <property type="term" value="P:intercellular bridge organization"/>
    <property type="evidence" value="ECO:0007669"/>
    <property type="project" value="InterPro"/>
</dbReference>
<dbReference type="GO" id="GO:0030496">
    <property type="term" value="C:midbody"/>
    <property type="evidence" value="ECO:0007669"/>
    <property type="project" value="TreeGrafter"/>
</dbReference>
<dbReference type="GO" id="GO:0051306">
    <property type="term" value="P:mitotic sister chromatid separation"/>
    <property type="evidence" value="ECO:0007669"/>
    <property type="project" value="InterPro"/>
</dbReference>